<protein>
    <submittedName>
        <fullName evidence="2">Uncharacterized protein</fullName>
    </submittedName>
</protein>
<name>A0A937VZG5_UNCTE</name>
<dbReference type="Proteomes" id="UP000712673">
    <property type="component" value="Unassembled WGS sequence"/>
</dbReference>
<dbReference type="EMBL" id="VGLS01000022">
    <property type="protein sequence ID" value="MBM3222461.1"/>
    <property type="molecule type" value="Genomic_DNA"/>
</dbReference>
<evidence type="ECO:0000313" key="2">
    <source>
        <dbReference type="EMBL" id="MBM3222461.1"/>
    </source>
</evidence>
<gene>
    <name evidence="2" type="ORF">FJZ47_01465</name>
</gene>
<feature type="region of interest" description="Disordered" evidence="1">
    <location>
        <begin position="58"/>
        <end position="97"/>
    </location>
</feature>
<evidence type="ECO:0000313" key="3">
    <source>
        <dbReference type="Proteomes" id="UP000712673"/>
    </source>
</evidence>
<reference evidence="2" key="1">
    <citation type="submission" date="2019-03" db="EMBL/GenBank/DDBJ databases">
        <title>Lake Tanganyika Metagenome-Assembled Genomes (MAGs).</title>
        <authorList>
            <person name="Tran P."/>
        </authorList>
    </citation>
    <scope>NUCLEOTIDE SEQUENCE</scope>
    <source>
        <strain evidence="2">K_DeepCast_65m_m2_066</strain>
    </source>
</reference>
<evidence type="ECO:0000256" key="1">
    <source>
        <dbReference type="SAM" id="MobiDB-lite"/>
    </source>
</evidence>
<comment type="caution">
    <text evidence="2">The sequence shown here is derived from an EMBL/GenBank/DDBJ whole genome shotgun (WGS) entry which is preliminary data.</text>
</comment>
<accession>A0A937VZG5</accession>
<dbReference type="AlphaFoldDB" id="A0A937VZG5"/>
<proteinExistence type="predicted"/>
<organism evidence="2 3">
    <name type="scientific">Tectimicrobiota bacterium</name>
    <dbReference type="NCBI Taxonomy" id="2528274"/>
    <lineage>
        <taxon>Bacteria</taxon>
        <taxon>Pseudomonadati</taxon>
        <taxon>Nitrospinota/Tectimicrobiota group</taxon>
        <taxon>Candidatus Tectimicrobiota</taxon>
    </lineage>
</organism>
<sequence>MDQGLSLYDVTHEIAQTSQGMMMAIPEEAWRIFSDMTVEELVTTLCCFAQHVRLTAYRQSTRGPKKPHRKPPGNPKIPHVSTAKLLQEHSTRRLAHL</sequence>